<dbReference type="AlphaFoldDB" id="A0A1M6UV07"/>
<evidence type="ECO:0000313" key="2">
    <source>
        <dbReference type="EMBL" id="SHK72886.1"/>
    </source>
</evidence>
<evidence type="ECO:0000259" key="1">
    <source>
        <dbReference type="Pfam" id="PF13649"/>
    </source>
</evidence>
<dbReference type="RefSeq" id="WP_072874757.1">
    <property type="nucleotide sequence ID" value="NZ_FRAF01000021.1"/>
</dbReference>
<keyword evidence="2" id="KW-0489">Methyltransferase</keyword>
<dbReference type="GO" id="GO:0032259">
    <property type="term" value="P:methylation"/>
    <property type="evidence" value="ECO:0007669"/>
    <property type="project" value="UniProtKB-KW"/>
</dbReference>
<reference evidence="3" key="1">
    <citation type="submission" date="2016-11" db="EMBL/GenBank/DDBJ databases">
        <authorList>
            <person name="Varghese N."/>
            <person name="Submissions S."/>
        </authorList>
    </citation>
    <scope>NUCLEOTIDE SEQUENCE [LARGE SCALE GENOMIC DNA]</scope>
    <source>
        <strain evidence="3">USBA-503</strain>
    </source>
</reference>
<dbReference type="InterPro" id="IPR029063">
    <property type="entry name" value="SAM-dependent_MTases_sf"/>
</dbReference>
<gene>
    <name evidence="2" type="ORF">SAMN05443507_1218</name>
</gene>
<feature type="domain" description="Methyltransferase" evidence="1">
    <location>
        <begin position="48"/>
        <end position="146"/>
    </location>
</feature>
<dbReference type="STRING" id="1830138.SAMN05443507_1218"/>
<protein>
    <submittedName>
        <fullName evidence="2">Methyltransferase domain-containing protein</fullName>
    </submittedName>
</protein>
<dbReference type="Proteomes" id="UP000184016">
    <property type="component" value="Unassembled WGS sequence"/>
</dbReference>
<dbReference type="GO" id="GO:0008168">
    <property type="term" value="F:methyltransferase activity"/>
    <property type="evidence" value="ECO:0007669"/>
    <property type="project" value="UniProtKB-KW"/>
</dbReference>
<dbReference type="InterPro" id="IPR041698">
    <property type="entry name" value="Methyltransf_25"/>
</dbReference>
<dbReference type="Pfam" id="PF13649">
    <property type="entry name" value="Methyltransf_25"/>
    <property type="match status" value="1"/>
</dbReference>
<accession>A0A1M6UV07</accession>
<dbReference type="EMBL" id="FRAF01000021">
    <property type="protein sequence ID" value="SHK72886.1"/>
    <property type="molecule type" value="Genomic_DNA"/>
</dbReference>
<keyword evidence="3" id="KW-1185">Reference proteome</keyword>
<evidence type="ECO:0000313" key="3">
    <source>
        <dbReference type="Proteomes" id="UP000184016"/>
    </source>
</evidence>
<dbReference type="SUPFAM" id="SSF53335">
    <property type="entry name" value="S-adenosyl-L-methionine-dependent methyltransferases"/>
    <property type="match status" value="1"/>
</dbReference>
<dbReference type="OrthoDB" id="2373418at2"/>
<dbReference type="CDD" id="cd02440">
    <property type="entry name" value="AdoMet_MTases"/>
    <property type="match status" value="1"/>
</dbReference>
<keyword evidence="2" id="KW-0808">Transferase</keyword>
<organism evidence="2 3">
    <name type="scientific">Alicyclobacillus tolerans</name>
    <dbReference type="NCBI Taxonomy" id="90970"/>
    <lineage>
        <taxon>Bacteria</taxon>
        <taxon>Bacillati</taxon>
        <taxon>Bacillota</taxon>
        <taxon>Bacilli</taxon>
        <taxon>Bacillales</taxon>
        <taxon>Alicyclobacillaceae</taxon>
        <taxon>Alicyclobacillus</taxon>
    </lineage>
</organism>
<sequence length="218" mass="24983">MEESDVLNGQHPYWEQAFGKNKEMFGDSPSEAAVRAAEIFKSHGQTHILELGAGQGRDTLFFARNGFTVHALEYTKEGVDRIRQKAYNQGVLDRITVTQHDVRQPFPIQNNSFDGCYSHMLYCMALTTSELSSLNDQVRKVLRPSGYNIYTVRHKGDAHYGQGIHRGEDMYEVGGFIVHFFDKAKIEELTYGYQIVDIHEFEEGGLPRRLYQVTLRKN</sequence>
<proteinExistence type="predicted"/>
<name>A0A1M6UV07_9BACL</name>
<dbReference type="Gene3D" id="3.40.50.150">
    <property type="entry name" value="Vaccinia Virus protein VP39"/>
    <property type="match status" value="1"/>
</dbReference>